<gene>
    <name evidence="1" type="ORF">FJY75_06000</name>
</gene>
<organism evidence="1 2">
    <name type="scientific">Eiseniibacteriota bacterium</name>
    <dbReference type="NCBI Taxonomy" id="2212470"/>
    <lineage>
        <taxon>Bacteria</taxon>
        <taxon>Candidatus Eiseniibacteriota</taxon>
    </lineage>
</organism>
<protein>
    <recommendedName>
        <fullName evidence="3">Type IV pilus assembly protein PilM</fullName>
    </recommendedName>
</protein>
<dbReference type="Gene3D" id="3.30.1490.300">
    <property type="match status" value="1"/>
</dbReference>
<accession>A0A938BQN7</accession>
<dbReference type="Gene3D" id="3.30.420.40">
    <property type="match status" value="2"/>
</dbReference>
<evidence type="ECO:0000313" key="1">
    <source>
        <dbReference type="EMBL" id="MBM3317387.1"/>
    </source>
</evidence>
<sequence>MSTTPADRRRRLPALPIGAAARSPIGLEAGGDTLRFARATVRGESAVWRTGRALLPPEAVRDGKAARRRLRELAREAGIPRGPARLVLASPAIDIFPLTLPPGEAGTLDARVVAQAREQLHYPLAEAVLDYLLLPEAVRRQGEEEEAVLVFCAPRALAEVWVDRLDRIGLVVESLTTPGCALAPWLRTAVADIRRLVIVAAEEATSIAVVQLGTVLLERILPWGSRAWTDRLRSELDLDERHCLALLEQPDPPAAVGDILGPLCEELAREADGCLAYCDSYLVARPPASVLLLGTLAGCAPLRAFLERALQVPVRAGHDELPLPGGDDRPPAAFAAAACAALRPEAEEARWAA</sequence>
<evidence type="ECO:0000313" key="2">
    <source>
        <dbReference type="Proteomes" id="UP000748308"/>
    </source>
</evidence>
<dbReference type="AlphaFoldDB" id="A0A938BQN7"/>
<comment type="caution">
    <text evidence="1">The sequence shown here is derived from an EMBL/GenBank/DDBJ whole genome shotgun (WGS) entry which is preliminary data.</text>
</comment>
<dbReference type="Proteomes" id="UP000748308">
    <property type="component" value="Unassembled WGS sequence"/>
</dbReference>
<dbReference type="EMBL" id="VGIY01000117">
    <property type="protein sequence ID" value="MBM3317387.1"/>
    <property type="molecule type" value="Genomic_DNA"/>
</dbReference>
<reference evidence="1" key="1">
    <citation type="submission" date="2019-03" db="EMBL/GenBank/DDBJ databases">
        <title>Lake Tanganyika Metagenome-Assembled Genomes (MAGs).</title>
        <authorList>
            <person name="Tran P."/>
        </authorList>
    </citation>
    <scope>NUCLEOTIDE SEQUENCE</scope>
    <source>
        <strain evidence="1">M_DeepCast_400m_m2_100</strain>
    </source>
</reference>
<proteinExistence type="predicted"/>
<name>A0A938BQN7_UNCEI</name>
<evidence type="ECO:0008006" key="3">
    <source>
        <dbReference type="Google" id="ProtNLM"/>
    </source>
</evidence>